<feature type="domain" description="Nitrite/Sulfite reductase ferredoxin-like" evidence="11">
    <location>
        <begin position="33"/>
        <end position="87"/>
    </location>
</feature>
<keyword evidence="6" id="KW-0408">Iron</keyword>
<keyword evidence="8" id="KW-0413">Isomerase</keyword>
<gene>
    <name evidence="12" type="ORF">SAMN05444352_12049</name>
</gene>
<dbReference type="AlphaFoldDB" id="A0A239IWQ4"/>
<dbReference type="EMBL" id="FZOL01000020">
    <property type="protein sequence ID" value="SNS98186.1"/>
    <property type="molecule type" value="Genomic_DNA"/>
</dbReference>
<dbReference type="SUPFAM" id="SSF56014">
    <property type="entry name" value="Nitrite and sulphite reductase 4Fe-4S domain-like"/>
    <property type="match status" value="2"/>
</dbReference>
<keyword evidence="5" id="KW-0479">Metal-binding</keyword>
<dbReference type="InterPro" id="IPR005117">
    <property type="entry name" value="NiRdtase/SiRdtase_haem-b_fer"/>
</dbReference>
<dbReference type="GO" id="GO:0020037">
    <property type="term" value="F:heme binding"/>
    <property type="evidence" value="ECO:0007669"/>
    <property type="project" value="InterPro"/>
</dbReference>
<keyword evidence="3" id="KW-0004">4Fe-4S</keyword>
<dbReference type="UniPathway" id="UPA00148"/>
<feature type="domain" description="Nitrite/sulphite reductase 4Fe-4S" evidence="9">
    <location>
        <begin position="98"/>
        <end position="234"/>
    </location>
</feature>
<evidence type="ECO:0000259" key="9">
    <source>
        <dbReference type="Pfam" id="PF01077"/>
    </source>
</evidence>
<feature type="domain" description="Cobalamin biosynthesis precorrin-8X methylmutase CobH/CbiC" evidence="10">
    <location>
        <begin position="453"/>
        <end position="648"/>
    </location>
</feature>
<dbReference type="GO" id="GO:0009236">
    <property type="term" value="P:cobalamin biosynthetic process"/>
    <property type="evidence" value="ECO:0007669"/>
    <property type="project" value="UniProtKB-UniPathway"/>
</dbReference>
<dbReference type="Pfam" id="PF03460">
    <property type="entry name" value="NIR_SIR_ferr"/>
    <property type="match status" value="2"/>
</dbReference>
<dbReference type="InterPro" id="IPR045854">
    <property type="entry name" value="NO2/SO3_Rdtase_4Fe4S_sf"/>
</dbReference>
<evidence type="ECO:0000313" key="13">
    <source>
        <dbReference type="Proteomes" id="UP000198407"/>
    </source>
</evidence>
<reference evidence="13" key="1">
    <citation type="submission" date="2017-06" db="EMBL/GenBank/DDBJ databases">
        <authorList>
            <person name="Varghese N."/>
            <person name="Submissions S."/>
        </authorList>
    </citation>
    <scope>NUCLEOTIDE SEQUENCE [LARGE SCALE GENOMIC DNA]</scope>
    <source>
        <strain evidence="13">DSM 22348</strain>
    </source>
</reference>
<dbReference type="InterPro" id="IPR036588">
    <property type="entry name" value="CobH/CbiC_sf"/>
</dbReference>
<dbReference type="InterPro" id="IPR006067">
    <property type="entry name" value="NO2/SO3_Rdtase_4Fe4S_dom"/>
</dbReference>
<dbReference type="GO" id="GO:0016491">
    <property type="term" value="F:oxidoreductase activity"/>
    <property type="evidence" value="ECO:0007669"/>
    <property type="project" value="InterPro"/>
</dbReference>
<evidence type="ECO:0000256" key="5">
    <source>
        <dbReference type="ARBA" id="ARBA00022723"/>
    </source>
</evidence>
<evidence type="ECO:0000256" key="2">
    <source>
        <dbReference type="ARBA" id="ARBA00009774"/>
    </source>
</evidence>
<dbReference type="Gene3D" id="3.90.480.10">
    <property type="entry name" value="Sulfite Reductase Hemoprotein,Domain 2"/>
    <property type="match status" value="1"/>
</dbReference>
<evidence type="ECO:0000256" key="4">
    <source>
        <dbReference type="ARBA" id="ARBA00022573"/>
    </source>
</evidence>
<evidence type="ECO:0000256" key="6">
    <source>
        <dbReference type="ARBA" id="ARBA00023004"/>
    </source>
</evidence>
<evidence type="ECO:0000259" key="11">
    <source>
        <dbReference type="Pfam" id="PF03460"/>
    </source>
</evidence>
<dbReference type="PANTHER" id="PTHR43588:SF1">
    <property type="entry name" value="COBALT-PRECORRIN-8 METHYLMUTASE"/>
    <property type="match status" value="1"/>
</dbReference>
<dbReference type="Gene3D" id="3.40.50.10230">
    <property type="entry name" value="Cobalamin biosynthesis CobH/CbiC, precorrin-8X methylmutase"/>
    <property type="match status" value="1"/>
</dbReference>
<dbReference type="STRING" id="1215104.GCA_000730585_01328"/>
<evidence type="ECO:0000256" key="8">
    <source>
        <dbReference type="ARBA" id="ARBA00023235"/>
    </source>
</evidence>
<keyword evidence="7" id="KW-0411">Iron-sulfur</keyword>
<organism evidence="12 13">
    <name type="scientific">Pseudomonas japonica</name>
    <dbReference type="NCBI Taxonomy" id="256466"/>
    <lineage>
        <taxon>Bacteria</taxon>
        <taxon>Pseudomonadati</taxon>
        <taxon>Pseudomonadota</taxon>
        <taxon>Gammaproteobacteria</taxon>
        <taxon>Pseudomonadales</taxon>
        <taxon>Pseudomonadaceae</taxon>
        <taxon>Pseudomonas</taxon>
    </lineage>
</organism>
<evidence type="ECO:0000256" key="3">
    <source>
        <dbReference type="ARBA" id="ARBA00022485"/>
    </source>
</evidence>
<dbReference type="InterPro" id="IPR003722">
    <property type="entry name" value="Cbl_synth_CobH/CbiC"/>
</dbReference>
<feature type="domain" description="Nitrite/Sulfite reductase ferredoxin-like" evidence="11">
    <location>
        <begin position="263"/>
        <end position="327"/>
    </location>
</feature>
<evidence type="ECO:0000256" key="7">
    <source>
        <dbReference type="ARBA" id="ARBA00023014"/>
    </source>
</evidence>
<dbReference type="GO" id="GO:0051539">
    <property type="term" value="F:4 iron, 4 sulfur cluster binding"/>
    <property type="evidence" value="ECO:0007669"/>
    <property type="project" value="UniProtKB-KW"/>
</dbReference>
<accession>A0A239IWQ4</accession>
<dbReference type="InterPro" id="IPR012798">
    <property type="entry name" value="Cbl_synth_CobG-like"/>
</dbReference>
<keyword evidence="13" id="KW-1185">Reference proteome</keyword>
<name>A0A239IWQ4_9PSED</name>
<evidence type="ECO:0000313" key="12">
    <source>
        <dbReference type="EMBL" id="SNS98186.1"/>
    </source>
</evidence>
<dbReference type="Gene3D" id="3.30.413.10">
    <property type="entry name" value="Sulfite Reductase Hemoprotein, domain 1"/>
    <property type="match status" value="2"/>
</dbReference>
<dbReference type="NCBIfam" id="TIGR02435">
    <property type="entry name" value="CobG"/>
    <property type="match status" value="1"/>
</dbReference>
<evidence type="ECO:0000256" key="1">
    <source>
        <dbReference type="ARBA" id="ARBA00004953"/>
    </source>
</evidence>
<dbReference type="Pfam" id="PF01077">
    <property type="entry name" value="NIR_SIR"/>
    <property type="match status" value="1"/>
</dbReference>
<evidence type="ECO:0000259" key="10">
    <source>
        <dbReference type="Pfam" id="PF02570"/>
    </source>
</evidence>
<dbReference type="Proteomes" id="UP000198407">
    <property type="component" value="Unassembled WGS sequence"/>
</dbReference>
<dbReference type="GO" id="GO:0016993">
    <property type="term" value="F:precorrin-8X methylmutase activity"/>
    <property type="evidence" value="ECO:0007669"/>
    <property type="project" value="InterPro"/>
</dbReference>
<protein>
    <submittedName>
        <fullName evidence="12">Precorrin-8X methylmutase</fullName>
    </submittedName>
</protein>
<comment type="pathway">
    <text evidence="1">Cofactor biosynthesis; adenosylcobalamin biosynthesis.</text>
</comment>
<dbReference type="SUPFAM" id="SSF55124">
    <property type="entry name" value="Nitrite/Sulfite reductase N-terminal domain-like"/>
    <property type="match status" value="2"/>
</dbReference>
<comment type="similarity">
    <text evidence="2">Belongs to the CobH/CbiC family.</text>
</comment>
<sequence>MTPLNQSHPAPAIRPSACPGLWRIVQAVDGGISRIKLDAGHLEADQAEALAAAAERFAAGVIEVTNRSNLQIRGVGDDHRGLVAQLLSAGLGPREAAGDDVRNLMLSPAAGFDPAMLFDTRALGARILDLLQSTPRFHELSAKFAVQLDGGEDLAMLWHPHDLWLSPLRLDDQLWLAFGLAGCPGHDAPLGAVPLEQGLALVRAVLERFLDLADSGQSRMRQLLAEHDPQTFLAGLPLALRRDAAVLGWRRPGRDLARHLGVYPQSQAGRVAVGAMAPLGRLSARQLRGIAVLARELGDGSLRMTPWQSVLLPNVATAQAERVLAGLTCLGLIGDAAAPLAGVVACTGSAGCAKAQADTKADAVRLAASLRRRGPVAGIHLSGCTRSCAMAHTAPSTLLAVGPGRYDLYFHDPAQPGPGTLAGRNLTLEEAGANLDVRHGATSMIDYIRDGQEIYRNSFAIIRQEARLERIPADLEKLAVRVIHACGMVEVVDKLRFSAGAGKAGREALAAGAPILCDARMVAEGITRARLPANNEVICTLRDDSVPELAKELGNTRSAVALELWRPYLDGSVVVIGNAPTALFYLLEMLDAGAPKPALILGFPVGFVGAAESKAMLAADSRGVPFVIVEGRLGGSAMAAAAVNALATEVE</sequence>
<keyword evidence="4" id="KW-0169">Cobalamin biosynthesis</keyword>
<dbReference type="Pfam" id="PF02570">
    <property type="entry name" value="CbiC"/>
    <property type="match status" value="1"/>
</dbReference>
<dbReference type="PANTHER" id="PTHR43588">
    <property type="entry name" value="COBALT-PRECORRIN-8 METHYLMUTASE"/>
    <property type="match status" value="1"/>
</dbReference>
<proteinExistence type="inferred from homology"/>
<dbReference type="InterPro" id="IPR036136">
    <property type="entry name" value="Nit/Sulf_reduc_fer-like_dom_sf"/>
</dbReference>
<dbReference type="SUPFAM" id="SSF63965">
    <property type="entry name" value="Precorrin-8X methylmutase CbiC/CobH"/>
    <property type="match status" value="1"/>
</dbReference>
<dbReference type="NCBIfam" id="NF006136">
    <property type="entry name" value="PRK08285.1"/>
    <property type="match status" value="1"/>
</dbReference>
<dbReference type="GO" id="GO:0046872">
    <property type="term" value="F:metal ion binding"/>
    <property type="evidence" value="ECO:0007669"/>
    <property type="project" value="UniProtKB-KW"/>
</dbReference>